<protein>
    <submittedName>
        <fullName evidence="1">Uncharacterized protein</fullName>
    </submittedName>
</protein>
<reference evidence="1" key="1">
    <citation type="submission" date="2024-12" db="EMBL/GenBank/DDBJ databases">
        <title>Comparative genomics and development of molecular markers within Purpureocillium lilacinum and among Purpureocillium species.</title>
        <authorList>
            <person name="Yeh Z.-Y."/>
            <person name="Ni N.-T."/>
            <person name="Lo P.-H."/>
            <person name="Mushyakhwo K."/>
            <person name="Lin C.-F."/>
            <person name="Nai Y.-S."/>
        </authorList>
    </citation>
    <scope>NUCLEOTIDE SEQUENCE</scope>
    <source>
        <strain evidence="1">NCHU-NPUST-175</strain>
    </source>
</reference>
<evidence type="ECO:0000313" key="1">
    <source>
        <dbReference type="EMBL" id="KAL3954841.1"/>
    </source>
</evidence>
<comment type="caution">
    <text evidence="1">The sequence shown here is derived from an EMBL/GenBank/DDBJ whole genome shotgun (WGS) entry which is preliminary data.</text>
</comment>
<dbReference type="EMBL" id="JBGNUJ010000010">
    <property type="protein sequence ID" value="KAL3954841.1"/>
    <property type="molecule type" value="Genomic_DNA"/>
</dbReference>
<keyword evidence="2" id="KW-1185">Reference proteome</keyword>
<evidence type="ECO:0000313" key="2">
    <source>
        <dbReference type="Proteomes" id="UP001638806"/>
    </source>
</evidence>
<sequence>MRSLDQLRRHSRSDRTLTKILHRGLDSSHGQKSFSAGTIGAFPAHLWGLFLHVRHRKPRRLGPRERNALPPAHQSSTTEKLVCTTAVSTALCTYKDGQLARIFGSRPLAFGVPPQSYALFVLRDAVTVYASFTMPVSVAQWLSSAAASANLGAYAGVLRSEDVSLKASQMALPALAQFITTPIHLLGLDHYNRQGRVPLLRRLAAVRDSMAVAVPLRILRIVPAFGVGNVVNTSVRKAVLNRSLV</sequence>
<dbReference type="Proteomes" id="UP001638806">
    <property type="component" value="Unassembled WGS sequence"/>
</dbReference>
<accession>A0ACC4DES0</accession>
<name>A0ACC4DES0_PURLI</name>
<gene>
    <name evidence="1" type="ORF">ACCO45_010404</name>
</gene>
<proteinExistence type="predicted"/>
<organism evidence="1 2">
    <name type="scientific">Purpureocillium lilacinum</name>
    <name type="common">Paecilomyces lilacinus</name>
    <dbReference type="NCBI Taxonomy" id="33203"/>
    <lineage>
        <taxon>Eukaryota</taxon>
        <taxon>Fungi</taxon>
        <taxon>Dikarya</taxon>
        <taxon>Ascomycota</taxon>
        <taxon>Pezizomycotina</taxon>
        <taxon>Sordariomycetes</taxon>
        <taxon>Hypocreomycetidae</taxon>
        <taxon>Hypocreales</taxon>
        <taxon>Ophiocordycipitaceae</taxon>
        <taxon>Purpureocillium</taxon>
    </lineage>
</organism>